<keyword evidence="1" id="KW-0472">Membrane</keyword>
<dbReference type="RefSeq" id="WP_039630128.1">
    <property type="nucleotide sequence ID" value="NZ_AYSO01000011.1"/>
</dbReference>
<gene>
    <name evidence="2" type="ORF">U732_4064</name>
</gene>
<keyword evidence="1" id="KW-1133">Transmembrane helix</keyword>
<organism evidence="2 3">
    <name type="scientific">Clostridium argentinense CDC 2741</name>
    <dbReference type="NCBI Taxonomy" id="1418104"/>
    <lineage>
        <taxon>Bacteria</taxon>
        <taxon>Bacillati</taxon>
        <taxon>Bacillota</taxon>
        <taxon>Clostridia</taxon>
        <taxon>Eubacteriales</taxon>
        <taxon>Clostridiaceae</taxon>
        <taxon>Clostridium</taxon>
    </lineage>
</organism>
<sequence>MKGFMKEYLTLICGTFACLIWIRYCIYKYKENKDIKYIIVIAIPICVIIGLIPAVRQNNELRNLMVSLVAVDFIILFILYFIKRFKKHFKEAYKIYKDKKEE</sequence>
<keyword evidence="3" id="KW-1185">Reference proteome</keyword>
<feature type="transmembrane region" description="Helical" evidence="1">
    <location>
        <begin position="61"/>
        <end position="82"/>
    </location>
</feature>
<name>A0A0C1UM47_9CLOT</name>
<dbReference type="PROSITE" id="PS51257">
    <property type="entry name" value="PROKAR_LIPOPROTEIN"/>
    <property type="match status" value="1"/>
</dbReference>
<dbReference type="Proteomes" id="UP000031366">
    <property type="component" value="Unassembled WGS sequence"/>
</dbReference>
<dbReference type="AlphaFoldDB" id="A0A0C1UM47"/>
<protein>
    <submittedName>
        <fullName evidence="2">Putative membrane protein</fullName>
    </submittedName>
</protein>
<evidence type="ECO:0000313" key="3">
    <source>
        <dbReference type="Proteomes" id="UP000031366"/>
    </source>
</evidence>
<keyword evidence="1" id="KW-0812">Transmembrane</keyword>
<proteinExistence type="predicted"/>
<accession>A0A0C1UM47</accession>
<reference evidence="2 3" key="1">
    <citation type="journal article" date="2015" name="Infect. Genet. Evol.">
        <title>Genomic sequences of six botulinum neurotoxin-producing strains representing three clostridial species illustrate the mobility and diversity of botulinum neurotoxin genes.</title>
        <authorList>
            <person name="Smith T.J."/>
            <person name="Hill K.K."/>
            <person name="Xie G."/>
            <person name="Foley B.T."/>
            <person name="Williamson C.H."/>
            <person name="Foster J.T."/>
            <person name="Johnson S.L."/>
            <person name="Chertkov O."/>
            <person name="Teshima H."/>
            <person name="Gibbons H.S."/>
            <person name="Johnsky L.A."/>
            <person name="Karavis M.A."/>
            <person name="Smith L.A."/>
        </authorList>
    </citation>
    <scope>NUCLEOTIDE SEQUENCE [LARGE SCALE GENOMIC DNA]</scope>
    <source>
        <strain evidence="2 3">CDC 2741</strain>
    </source>
</reference>
<dbReference type="EMBL" id="AYSO01000011">
    <property type="protein sequence ID" value="KIE48300.1"/>
    <property type="molecule type" value="Genomic_DNA"/>
</dbReference>
<feature type="transmembrane region" description="Helical" evidence="1">
    <location>
        <begin position="6"/>
        <end position="25"/>
    </location>
</feature>
<comment type="caution">
    <text evidence="2">The sequence shown here is derived from an EMBL/GenBank/DDBJ whole genome shotgun (WGS) entry which is preliminary data.</text>
</comment>
<feature type="transmembrane region" description="Helical" evidence="1">
    <location>
        <begin position="37"/>
        <end position="55"/>
    </location>
</feature>
<dbReference type="OrthoDB" id="9982664at2"/>
<evidence type="ECO:0000313" key="2">
    <source>
        <dbReference type="EMBL" id="KIE48300.1"/>
    </source>
</evidence>
<evidence type="ECO:0000256" key="1">
    <source>
        <dbReference type="SAM" id="Phobius"/>
    </source>
</evidence>